<gene>
    <name evidence="3" type="ORF">ABMA28_008433</name>
</gene>
<evidence type="ECO:0000256" key="1">
    <source>
        <dbReference type="ARBA" id="ARBA00022801"/>
    </source>
</evidence>
<dbReference type="PROSITE" id="PS50175">
    <property type="entry name" value="ASP_PROT_RETROV"/>
    <property type="match status" value="1"/>
</dbReference>
<dbReference type="Proteomes" id="UP001549921">
    <property type="component" value="Unassembled WGS sequence"/>
</dbReference>
<accession>A0ABD0SH67</accession>
<sequence>MFGTVHLENEKNIERGKLKSVQPAADVCTIRPTHRLCVTDLHSGLRFLVDTGANVSVIPAAKRPFSDSASDSYKLYAANGTEIRTYGTKKLRPYSWTFILADVKQPILGADFLSYHKLLVDVNGRKLIDAVTNLNVIGSIVTHRSATIKTIEMNNPYHELLSAYPDITKPVCYKETPKHNILHHIETTGPPVFARARPLAPEKYSKVKKEFEYMQQIGICIIIKLY</sequence>
<evidence type="ECO:0000313" key="4">
    <source>
        <dbReference type="Proteomes" id="UP001549921"/>
    </source>
</evidence>
<dbReference type="GO" id="GO:0016787">
    <property type="term" value="F:hydrolase activity"/>
    <property type="evidence" value="ECO:0007669"/>
    <property type="project" value="UniProtKB-KW"/>
</dbReference>
<proteinExistence type="predicted"/>
<reference evidence="3 4" key="1">
    <citation type="submission" date="2024-06" db="EMBL/GenBank/DDBJ databases">
        <title>A chromosome-level genome assembly of beet webworm, Loxostege sticticalis.</title>
        <authorList>
            <person name="Zhang Y."/>
        </authorList>
    </citation>
    <scope>NUCLEOTIDE SEQUENCE [LARGE SCALE GENOMIC DNA]</scope>
    <source>
        <strain evidence="3">AQ028</strain>
        <tissue evidence="3">Male pupae</tissue>
    </source>
</reference>
<dbReference type="SUPFAM" id="SSF50630">
    <property type="entry name" value="Acid proteases"/>
    <property type="match status" value="1"/>
</dbReference>
<evidence type="ECO:0000259" key="2">
    <source>
        <dbReference type="PROSITE" id="PS50175"/>
    </source>
</evidence>
<comment type="caution">
    <text evidence="3">The sequence shown here is derived from an EMBL/GenBank/DDBJ whole genome shotgun (WGS) entry which is preliminary data.</text>
</comment>
<dbReference type="Gene3D" id="2.40.70.10">
    <property type="entry name" value="Acid Proteases"/>
    <property type="match status" value="1"/>
</dbReference>
<evidence type="ECO:0000313" key="3">
    <source>
        <dbReference type="EMBL" id="KAL0819180.1"/>
    </source>
</evidence>
<dbReference type="InterPro" id="IPR021109">
    <property type="entry name" value="Peptidase_aspartic_dom_sf"/>
</dbReference>
<keyword evidence="1" id="KW-0378">Hydrolase</keyword>
<protein>
    <recommendedName>
        <fullName evidence="2">Peptidase A2 domain-containing protein</fullName>
    </recommendedName>
</protein>
<dbReference type="InterPro" id="IPR001969">
    <property type="entry name" value="Aspartic_peptidase_AS"/>
</dbReference>
<organism evidence="3 4">
    <name type="scientific">Loxostege sticticalis</name>
    <name type="common">Beet webworm moth</name>
    <dbReference type="NCBI Taxonomy" id="481309"/>
    <lineage>
        <taxon>Eukaryota</taxon>
        <taxon>Metazoa</taxon>
        <taxon>Ecdysozoa</taxon>
        <taxon>Arthropoda</taxon>
        <taxon>Hexapoda</taxon>
        <taxon>Insecta</taxon>
        <taxon>Pterygota</taxon>
        <taxon>Neoptera</taxon>
        <taxon>Endopterygota</taxon>
        <taxon>Lepidoptera</taxon>
        <taxon>Glossata</taxon>
        <taxon>Ditrysia</taxon>
        <taxon>Pyraloidea</taxon>
        <taxon>Crambidae</taxon>
        <taxon>Pyraustinae</taxon>
        <taxon>Loxostege</taxon>
    </lineage>
</organism>
<dbReference type="InterPro" id="IPR001995">
    <property type="entry name" value="Peptidase_A2_cat"/>
</dbReference>
<name>A0ABD0SH67_LOXSC</name>
<dbReference type="AlphaFoldDB" id="A0ABD0SH67"/>
<dbReference type="EMBL" id="JBEDNZ010000021">
    <property type="protein sequence ID" value="KAL0819180.1"/>
    <property type="molecule type" value="Genomic_DNA"/>
</dbReference>
<feature type="domain" description="Peptidase A2" evidence="2">
    <location>
        <begin position="45"/>
        <end position="127"/>
    </location>
</feature>
<dbReference type="PROSITE" id="PS00141">
    <property type="entry name" value="ASP_PROTEASE"/>
    <property type="match status" value="1"/>
</dbReference>